<evidence type="ECO:0000313" key="5">
    <source>
        <dbReference type="WBParaSite" id="TCNE_0001044101-mRNA-1"/>
    </source>
</evidence>
<feature type="region of interest" description="Disordered" evidence="1">
    <location>
        <begin position="1"/>
        <end position="29"/>
    </location>
</feature>
<dbReference type="Proteomes" id="UP000050794">
    <property type="component" value="Unassembled WGS sequence"/>
</dbReference>
<dbReference type="SUPFAM" id="SSF48097">
    <property type="entry name" value="Regulator of G-protein signaling, RGS"/>
    <property type="match status" value="1"/>
</dbReference>
<dbReference type="AlphaFoldDB" id="A0A183UPM1"/>
<dbReference type="Gene3D" id="1.10.167.10">
    <property type="entry name" value="Regulator of G-protein Signalling 4, domain 2"/>
    <property type="match status" value="1"/>
</dbReference>
<dbReference type="PROSITE" id="PS50132">
    <property type="entry name" value="RGS"/>
    <property type="match status" value="1"/>
</dbReference>
<reference evidence="3 4" key="2">
    <citation type="submission" date="2018-11" db="EMBL/GenBank/DDBJ databases">
        <authorList>
            <consortium name="Pathogen Informatics"/>
        </authorList>
    </citation>
    <scope>NUCLEOTIDE SEQUENCE [LARGE SCALE GENOMIC DNA]</scope>
</reference>
<dbReference type="PANTHER" id="PTHR13155:SF1">
    <property type="entry name" value="A-KINASE ANCHOR PROTEIN 10, MITOCHONDRIAL"/>
    <property type="match status" value="1"/>
</dbReference>
<accession>A0A183UPM1</accession>
<dbReference type="InterPro" id="IPR036305">
    <property type="entry name" value="RGS_sf"/>
</dbReference>
<dbReference type="GO" id="GO:0005739">
    <property type="term" value="C:mitochondrion"/>
    <property type="evidence" value="ECO:0007669"/>
    <property type="project" value="TreeGrafter"/>
</dbReference>
<dbReference type="PANTHER" id="PTHR13155">
    <property type="entry name" value="A-KINASE ANCHOR PROTEINS"/>
    <property type="match status" value="1"/>
</dbReference>
<dbReference type="InterPro" id="IPR016137">
    <property type="entry name" value="RGS"/>
</dbReference>
<reference evidence="5" key="1">
    <citation type="submission" date="2016-06" db="UniProtKB">
        <authorList>
            <consortium name="WormBaseParasite"/>
        </authorList>
    </citation>
    <scope>IDENTIFICATION</scope>
</reference>
<name>A0A183UPM1_TOXCA</name>
<evidence type="ECO:0000313" key="3">
    <source>
        <dbReference type="EMBL" id="VDM41762.1"/>
    </source>
</evidence>
<dbReference type="EMBL" id="UYWY01020500">
    <property type="protein sequence ID" value="VDM41762.1"/>
    <property type="molecule type" value="Genomic_DNA"/>
</dbReference>
<dbReference type="WBParaSite" id="TCNE_0001044101-mRNA-1">
    <property type="protein sequence ID" value="TCNE_0001044101-mRNA-1"/>
    <property type="gene ID" value="TCNE_0001044101"/>
</dbReference>
<evidence type="ECO:0000313" key="4">
    <source>
        <dbReference type="Proteomes" id="UP000050794"/>
    </source>
</evidence>
<feature type="domain" description="RGS" evidence="2">
    <location>
        <begin position="63"/>
        <end position="134"/>
    </location>
</feature>
<protein>
    <submittedName>
        <fullName evidence="5">RGS domain-containing protein</fullName>
    </submittedName>
</protein>
<dbReference type="Pfam" id="PF00615">
    <property type="entry name" value="RGS"/>
    <property type="match status" value="1"/>
</dbReference>
<dbReference type="InterPro" id="IPR052246">
    <property type="entry name" value="Cell_Polariz_PKAAnc"/>
</dbReference>
<gene>
    <name evidence="3" type="ORF">TCNE_LOCUS10441</name>
</gene>
<evidence type="ECO:0000256" key="1">
    <source>
        <dbReference type="SAM" id="MobiDB-lite"/>
    </source>
</evidence>
<evidence type="ECO:0000259" key="2">
    <source>
        <dbReference type="PROSITE" id="PS50132"/>
    </source>
</evidence>
<dbReference type="GO" id="GO:0008104">
    <property type="term" value="P:intracellular protein localization"/>
    <property type="evidence" value="ECO:0007669"/>
    <property type="project" value="TreeGrafter"/>
</dbReference>
<proteinExistence type="predicted"/>
<organism evidence="4 5">
    <name type="scientific">Toxocara canis</name>
    <name type="common">Canine roundworm</name>
    <dbReference type="NCBI Taxonomy" id="6265"/>
    <lineage>
        <taxon>Eukaryota</taxon>
        <taxon>Metazoa</taxon>
        <taxon>Ecdysozoa</taxon>
        <taxon>Nematoda</taxon>
        <taxon>Chromadorea</taxon>
        <taxon>Rhabditida</taxon>
        <taxon>Spirurina</taxon>
        <taxon>Ascaridomorpha</taxon>
        <taxon>Ascaridoidea</taxon>
        <taxon>Toxocaridae</taxon>
        <taxon>Toxocara</taxon>
    </lineage>
</organism>
<dbReference type="GO" id="GO:0005886">
    <property type="term" value="C:plasma membrane"/>
    <property type="evidence" value="ECO:0007669"/>
    <property type="project" value="TreeGrafter"/>
</dbReference>
<keyword evidence="4" id="KW-1185">Reference proteome</keyword>
<sequence length="150" mass="16481">MRGPVHSVGRPSSSCSEVANGETLHPLENGRTLQSMNGELSEDLGQPSTMEHRVVRRTAIVYTLSETLRDSSALAYFIQFMDTIGQLNLVKFWLHVESFKASATTVGRSDEALITMTKNDAANIFAKYICTDAPCSIGITEKLRNEVIGE</sequence>
<dbReference type="InterPro" id="IPR044926">
    <property type="entry name" value="RGS_subdomain_2"/>
</dbReference>